<gene>
    <name evidence="2" type="primary">PmUG01_10010200</name>
    <name evidence="2" type="ORF">PMUG01_10010200</name>
</gene>
<evidence type="ECO:0000313" key="3">
    <source>
        <dbReference type="Proteomes" id="UP000219813"/>
    </source>
</evidence>
<name>A0A1D3RHA4_PLAMA</name>
<dbReference type="KEGG" id="pmal:PMUG01_10010200"/>
<sequence>MKILFFMNISTFTLLTWIYHFYYDLTLKKYLNKNCIPSRILVTRNYRLLAHCKKDNYSNNLGLKGELSNYGVNEKKNIYNNNKRYKETNKQSNGSSSKNKVYYKHDNKKKSYIFETKKYSHLEKKIFKELDYIDFLKRNRTISDKTYKKVILKKFRLRLALPLFFVYFLLLSLLLDYIFNCGLVKGLFKVLMCTLGTKWGKPLRSWIMNNNLKWIGVDVVNNKKMYTIFNRSFFSIILYFLVPFIIGVIFILMLFYYHKKVKKYEKIKFRKR</sequence>
<protein>
    <submittedName>
        <fullName evidence="2">Fam-l protein</fullName>
    </submittedName>
</protein>
<feature type="transmembrane region" description="Helical" evidence="1">
    <location>
        <begin position="6"/>
        <end position="23"/>
    </location>
</feature>
<keyword evidence="1" id="KW-0812">Transmembrane</keyword>
<dbReference type="InterPro" id="IPR022139">
    <property type="entry name" value="Fam-L/Fam-M-like_plasmodium"/>
</dbReference>
<dbReference type="GeneID" id="39869102"/>
<dbReference type="VEuPathDB" id="PlasmoDB:PmUG01_10010200"/>
<feature type="transmembrane region" description="Helical" evidence="1">
    <location>
        <begin position="233"/>
        <end position="257"/>
    </location>
</feature>
<evidence type="ECO:0000256" key="1">
    <source>
        <dbReference type="SAM" id="Phobius"/>
    </source>
</evidence>
<organism evidence="2 3">
    <name type="scientific">Plasmodium malariae</name>
    <dbReference type="NCBI Taxonomy" id="5858"/>
    <lineage>
        <taxon>Eukaryota</taxon>
        <taxon>Sar</taxon>
        <taxon>Alveolata</taxon>
        <taxon>Apicomplexa</taxon>
        <taxon>Aconoidasida</taxon>
        <taxon>Haemosporida</taxon>
        <taxon>Plasmodiidae</taxon>
        <taxon>Plasmodium</taxon>
        <taxon>Plasmodium (Plasmodium)</taxon>
    </lineage>
</organism>
<dbReference type="RefSeq" id="XP_028861893.1">
    <property type="nucleotide sequence ID" value="XM_029005290.1"/>
</dbReference>
<proteinExistence type="predicted"/>
<evidence type="ECO:0000313" key="2">
    <source>
        <dbReference type="EMBL" id="SCN44515.1"/>
    </source>
</evidence>
<accession>A0A1D3RHA4</accession>
<dbReference type="AlphaFoldDB" id="A0A1D3RHA4"/>
<keyword evidence="1" id="KW-1133">Transmembrane helix</keyword>
<dbReference type="Proteomes" id="UP000219813">
    <property type="component" value="Chromosome 10"/>
</dbReference>
<keyword evidence="1" id="KW-0472">Membrane</keyword>
<keyword evidence="3" id="KW-1185">Reference proteome</keyword>
<reference evidence="2 3" key="1">
    <citation type="submission" date="2016-06" db="EMBL/GenBank/DDBJ databases">
        <authorList>
            <consortium name="Pathogen Informatics"/>
        </authorList>
    </citation>
    <scope>NUCLEOTIDE SEQUENCE [LARGE SCALE GENOMIC DNA]</scope>
</reference>
<dbReference type="EMBL" id="LT594631">
    <property type="protein sequence ID" value="SCN44515.1"/>
    <property type="molecule type" value="Genomic_DNA"/>
</dbReference>
<feature type="transmembrane region" description="Helical" evidence="1">
    <location>
        <begin position="159"/>
        <end position="179"/>
    </location>
</feature>
<dbReference type="Pfam" id="PF12420">
    <property type="entry name" value="DUF3671"/>
    <property type="match status" value="1"/>
</dbReference>